<reference evidence="7 8" key="1">
    <citation type="submission" date="2019-01" db="EMBL/GenBank/DDBJ databases">
        <title>Spirosoma flava sp. nov., a propanil-degrading bacterium isolated from herbicide-contaminated soil.</title>
        <authorList>
            <person name="Zhang L."/>
            <person name="Jiang J.-D."/>
        </authorList>
    </citation>
    <scope>NUCLEOTIDE SEQUENCE [LARGE SCALE GENOMIC DNA]</scope>
    <source>
        <strain evidence="7 8">TY50</strain>
    </source>
</reference>
<dbReference type="RefSeq" id="WP_129601066.1">
    <property type="nucleotide sequence ID" value="NZ_SBLB01000001.1"/>
</dbReference>
<dbReference type="SUPFAM" id="SSF48230">
    <property type="entry name" value="Chondroitin AC/alginate lyase"/>
    <property type="match status" value="1"/>
</dbReference>
<evidence type="ECO:0000256" key="4">
    <source>
        <dbReference type="ARBA" id="ARBA00023239"/>
    </source>
</evidence>
<dbReference type="InterPro" id="IPR008929">
    <property type="entry name" value="Chondroitin_lyas"/>
</dbReference>
<feature type="domain" description="Heparin-sulfate lyase N-terminal" evidence="6">
    <location>
        <begin position="145"/>
        <end position="280"/>
    </location>
</feature>
<keyword evidence="8" id="KW-1185">Reference proteome</keyword>
<dbReference type="Proteomes" id="UP000290407">
    <property type="component" value="Unassembled WGS sequence"/>
</dbReference>
<dbReference type="Pfam" id="PF16889">
    <property type="entry name" value="Hepar_II_III_N"/>
    <property type="match status" value="1"/>
</dbReference>
<feature type="domain" description="Heparinase II/III-like C-terminal" evidence="5">
    <location>
        <begin position="289"/>
        <end position="482"/>
    </location>
</feature>
<dbReference type="Gene3D" id="1.50.10.100">
    <property type="entry name" value="Chondroitin AC/alginate lyase"/>
    <property type="match status" value="1"/>
</dbReference>
<dbReference type="InterPro" id="IPR012480">
    <property type="entry name" value="Hepar_II_III_C"/>
</dbReference>
<evidence type="ECO:0000256" key="2">
    <source>
        <dbReference type="ARBA" id="ARBA00022729"/>
    </source>
</evidence>
<evidence type="ECO:0000313" key="7">
    <source>
        <dbReference type="EMBL" id="RYC72095.1"/>
    </source>
</evidence>
<dbReference type="InterPro" id="IPR031680">
    <property type="entry name" value="Hepar_II_III_N"/>
</dbReference>
<dbReference type="Pfam" id="PF07940">
    <property type="entry name" value="Hepar_II_III_C"/>
    <property type="match status" value="1"/>
</dbReference>
<organism evidence="7 8">
    <name type="scientific">Spirosoma sordidisoli</name>
    <dbReference type="NCBI Taxonomy" id="2502893"/>
    <lineage>
        <taxon>Bacteria</taxon>
        <taxon>Pseudomonadati</taxon>
        <taxon>Bacteroidota</taxon>
        <taxon>Cytophagia</taxon>
        <taxon>Cytophagales</taxon>
        <taxon>Cytophagaceae</taxon>
        <taxon>Spirosoma</taxon>
    </lineage>
</organism>
<dbReference type="PANTHER" id="PTHR39210:SF1">
    <property type="entry name" value="HEPARIN-SULFATE LYASE"/>
    <property type="match status" value="1"/>
</dbReference>
<evidence type="ECO:0000259" key="5">
    <source>
        <dbReference type="Pfam" id="PF07940"/>
    </source>
</evidence>
<proteinExistence type="predicted"/>
<dbReference type="AlphaFoldDB" id="A0A4Q2UW65"/>
<dbReference type="GO" id="GO:0016829">
    <property type="term" value="F:lyase activity"/>
    <property type="evidence" value="ECO:0007669"/>
    <property type="project" value="UniProtKB-KW"/>
</dbReference>
<evidence type="ECO:0000256" key="1">
    <source>
        <dbReference type="ARBA" id="ARBA00004418"/>
    </source>
</evidence>
<comment type="subcellular location">
    <subcellularLocation>
        <location evidence="1">Periplasm</location>
    </subcellularLocation>
</comment>
<keyword evidence="2" id="KW-0732">Signal</keyword>
<accession>A0A4Q2UW65</accession>
<keyword evidence="4 7" id="KW-0456">Lyase</keyword>
<dbReference type="Gene3D" id="2.70.98.70">
    <property type="match status" value="1"/>
</dbReference>
<evidence type="ECO:0000313" key="8">
    <source>
        <dbReference type="Proteomes" id="UP000290407"/>
    </source>
</evidence>
<gene>
    <name evidence="7" type="ORF">EQG79_08250</name>
</gene>
<dbReference type="GO" id="GO:0042597">
    <property type="term" value="C:periplasmic space"/>
    <property type="evidence" value="ECO:0007669"/>
    <property type="project" value="UniProtKB-SubCell"/>
</dbReference>
<sequence length="511" mass="58909">MVTPGLYWRTLRHLTPRQLVYQVWNRLRFAPRLRGFDGWSTAGVIRLGVPDIAPVAFTFLNRTATFHETVDWNYAIYGKLWTYHLNGFSYLNEPKPMAADRGLALLYDFVRQTSSLRDGLEPYPTSLRLVNWIQFLRWHQIQDVVLNRHLKAQARLVWQRLEYHLSGNHLLENGIALLMASVHWRDERWLRKATRLVCTELNRQIGPDGGHYEQSPTYHRLLLNRLITLLTMLLADRWPNDPELITVVSRKVSQMQGWLAAITFRNGDLPMMNDSISVTSTAGLAVADTRFGQPGYRMFRRPRYELLADVGPVGPDHQPGHAHADTLGFVLYVDNRPVLVDVGTSTYERNERRRWERSTAAHNTVEIAGQNSSEVWAAFRVGRRARVTILTDTETTLLARHTGYRHLGLTHWRRWTLAPDRIWIADRITGRHTTGNRQRTARFYAHPDVPVSLTDNGAMIGPLRLMLRSDGPVAWRLTPYEMAVDFNRLRPSICLTVDFATTLNTIIQLAE</sequence>
<name>A0A4Q2UW65_9BACT</name>
<dbReference type="PANTHER" id="PTHR39210">
    <property type="entry name" value="HEPARIN-SULFATE LYASE"/>
    <property type="match status" value="1"/>
</dbReference>
<dbReference type="EMBL" id="SBLB01000001">
    <property type="protein sequence ID" value="RYC72095.1"/>
    <property type="molecule type" value="Genomic_DNA"/>
</dbReference>
<evidence type="ECO:0000259" key="6">
    <source>
        <dbReference type="Pfam" id="PF16889"/>
    </source>
</evidence>
<comment type="caution">
    <text evidence="7">The sequence shown here is derived from an EMBL/GenBank/DDBJ whole genome shotgun (WGS) entry which is preliminary data.</text>
</comment>
<keyword evidence="3" id="KW-0574">Periplasm</keyword>
<protein>
    <submittedName>
        <fullName evidence="7">Alginate lyase family protein</fullName>
    </submittedName>
</protein>
<evidence type="ECO:0000256" key="3">
    <source>
        <dbReference type="ARBA" id="ARBA00022764"/>
    </source>
</evidence>